<evidence type="ECO:0000256" key="5">
    <source>
        <dbReference type="SAM" id="Phobius"/>
    </source>
</evidence>
<gene>
    <name evidence="7" type="ORF">UFOPK3605_00866</name>
    <name evidence="8" type="ORF">UFOPK3897_00526</name>
    <name evidence="9" type="ORF">UFOPK4121_00989</name>
</gene>
<dbReference type="InterPro" id="IPR009908">
    <property type="entry name" value="Methylamine_util_MauE"/>
</dbReference>
<reference evidence="8" key="1">
    <citation type="submission" date="2020-05" db="EMBL/GenBank/DDBJ databases">
        <authorList>
            <person name="Chiriac C."/>
            <person name="Salcher M."/>
            <person name="Ghai R."/>
            <person name="Kavagutti S V."/>
        </authorList>
    </citation>
    <scope>NUCLEOTIDE SEQUENCE</scope>
</reference>
<evidence type="ECO:0000256" key="1">
    <source>
        <dbReference type="ARBA" id="ARBA00004141"/>
    </source>
</evidence>
<evidence type="ECO:0000256" key="3">
    <source>
        <dbReference type="ARBA" id="ARBA00022989"/>
    </source>
</evidence>
<keyword evidence="2 5" id="KW-0812">Transmembrane</keyword>
<organism evidence="8">
    <name type="scientific">freshwater metagenome</name>
    <dbReference type="NCBI Taxonomy" id="449393"/>
    <lineage>
        <taxon>unclassified sequences</taxon>
        <taxon>metagenomes</taxon>
        <taxon>ecological metagenomes</taxon>
    </lineage>
</organism>
<dbReference type="EMBL" id="CAFBMM010000038">
    <property type="protein sequence ID" value="CAB4907472.1"/>
    <property type="molecule type" value="Genomic_DNA"/>
</dbReference>
<evidence type="ECO:0000259" key="6">
    <source>
        <dbReference type="Pfam" id="PF07291"/>
    </source>
</evidence>
<dbReference type="EMBL" id="CAFBOF010000006">
    <property type="protein sequence ID" value="CAB4972139.1"/>
    <property type="molecule type" value="Genomic_DNA"/>
</dbReference>
<keyword evidence="4 5" id="KW-0472">Membrane</keyword>
<dbReference type="EMBL" id="CAFBPQ010000029">
    <property type="protein sequence ID" value="CAB5026442.1"/>
    <property type="molecule type" value="Genomic_DNA"/>
</dbReference>
<protein>
    <submittedName>
        <fullName evidence="8">Unannotated protein</fullName>
    </submittedName>
</protein>
<dbReference type="GO" id="GO:0016020">
    <property type="term" value="C:membrane"/>
    <property type="evidence" value="ECO:0007669"/>
    <property type="project" value="UniProtKB-SubCell"/>
</dbReference>
<proteinExistence type="predicted"/>
<feature type="transmembrane region" description="Helical" evidence="5">
    <location>
        <begin position="38"/>
        <end position="62"/>
    </location>
</feature>
<feature type="transmembrane region" description="Helical" evidence="5">
    <location>
        <begin position="68"/>
        <end position="88"/>
    </location>
</feature>
<comment type="subcellular location">
    <subcellularLocation>
        <location evidence="1">Membrane</location>
        <topology evidence="1">Multi-pass membrane protein</topology>
    </subcellularLocation>
</comment>
<evidence type="ECO:0000313" key="8">
    <source>
        <dbReference type="EMBL" id="CAB4972139.1"/>
    </source>
</evidence>
<accession>A0A6J7M1G8</accession>
<name>A0A6J7M1G8_9ZZZZ</name>
<evidence type="ECO:0000256" key="2">
    <source>
        <dbReference type="ARBA" id="ARBA00022692"/>
    </source>
</evidence>
<dbReference type="Pfam" id="PF07291">
    <property type="entry name" value="MauE"/>
    <property type="match status" value="1"/>
</dbReference>
<feature type="domain" description="Methylamine utilisation protein MauE" evidence="6">
    <location>
        <begin position="1"/>
        <end position="129"/>
    </location>
</feature>
<evidence type="ECO:0000313" key="9">
    <source>
        <dbReference type="EMBL" id="CAB5026442.1"/>
    </source>
</evidence>
<feature type="transmembrane region" description="Helical" evidence="5">
    <location>
        <begin position="6"/>
        <end position="26"/>
    </location>
</feature>
<sequence length="134" mass="13635">MSVFTIILRIILSATFISAGATKIVTRKHFASALPNMGVPASLVSAVAFVIPPCEVVLGVLLLVNATAFFAALAALFMLIAFSALLVFTITRGQGGGCNCFGSLSSDKPVGPQALVRNGLLAAMAAMIVAAGPI</sequence>
<evidence type="ECO:0000313" key="7">
    <source>
        <dbReference type="EMBL" id="CAB4907472.1"/>
    </source>
</evidence>
<keyword evidence="3 5" id="KW-1133">Transmembrane helix</keyword>
<dbReference type="GO" id="GO:0030416">
    <property type="term" value="P:methylamine metabolic process"/>
    <property type="evidence" value="ECO:0007669"/>
    <property type="project" value="InterPro"/>
</dbReference>
<dbReference type="AlphaFoldDB" id="A0A6J7M1G8"/>
<evidence type="ECO:0000256" key="4">
    <source>
        <dbReference type="ARBA" id="ARBA00023136"/>
    </source>
</evidence>